<gene>
    <name evidence="1" type="ORF">SAMN02745181_0307</name>
</gene>
<organism evidence="1 2">
    <name type="scientific">Rubritalea squalenifaciens DSM 18772</name>
    <dbReference type="NCBI Taxonomy" id="1123071"/>
    <lineage>
        <taxon>Bacteria</taxon>
        <taxon>Pseudomonadati</taxon>
        <taxon>Verrucomicrobiota</taxon>
        <taxon>Verrucomicrobiia</taxon>
        <taxon>Verrucomicrobiales</taxon>
        <taxon>Rubritaleaceae</taxon>
        <taxon>Rubritalea</taxon>
    </lineage>
</organism>
<protein>
    <submittedName>
        <fullName evidence="1">Uncharacterized protein</fullName>
    </submittedName>
</protein>
<dbReference type="AlphaFoldDB" id="A0A1M6BTS6"/>
<keyword evidence="2" id="KW-1185">Reference proteome</keyword>
<sequence length="151" mass="17273">MKTPANSESGWWVVTYLDGFYKQSGPGLLTSPTFIRKSCMTVRCIHWKEAYSKCINSFRNKDVSYAVCEGQPEQLDGMLGRWQFIGIHSLAPLPESPQDMQVISGSESYTLLPHSHYAHDCCQSYSLDECFDEIRESREHSNPIVDPRNEF</sequence>
<name>A0A1M6BTS6_9BACT</name>
<dbReference type="STRING" id="1123071.SAMN02745181_0307"/>
<evidence type="ECO:0000313" key="1">
    <source>
        <dbReference type="EMBL" id="SHI52139.1"/>
    </source>
</evidence>
<reference evidence="1 2" key="1">
    <citation type="submission" date="2016-11" db="EMBL/GenBank/DDBJ databases">
        <authorList>
            <person name="Jaros S."/>
            <person name="Januszkiewicz K."/>
            <person name="Wedrychowicz H."/>
        </authorList>
    </citation>
    <scope>NUCLEOTIDE SEQUENCE [LARGE SCALE GENOMIC DNA]</scope>
    <source>
        <strain evidence="1 2">DSM 18772</strain>
    </source>
</reference>
<dbReference type="Proteomes" id="UP000184510">
    <property type="component" value="Unassembled WGS sequence"/>
</dbReference>
<proteinExistence type="predicted"/>
<dbReference type="RefSeq" id="WP_143157741.1">
    <property type="nucleotide sequence ID" value="NZ_FQYR01000002.1"/>
</dbReference>
<accession>A0A1M6BTS6</accession>
<evidence type="ECO:0000313" key="2">
    <source>
        <dbReference type="Proteomes" id="UP000184510"/>
    </source>
</evidence>
<dbReference type="InParanoid" id="A0A1M6BTS6"/>
<dbReference type="EMBL" id="FQYR01000002">
    <property type="protein sequence ID" value="SHI52139.1"/>
    <property type="molecule type" value="Genomic_DNA"/>
</dbReference>